<feature type="transmembrane region" description="Helical" evidence="1">
    <location>
        <begin position="12"/>
        <end position="34"/>
    </location>
</feature>
<evidence type="ECO:0000313" key="2">
    <source>
        <dbReference type="EMBL" id="KAK6765634.1"/>
    </source>
</evidence>
<evidence type="ECO:0000313" key="3">
    <source>
        <dbReference type="Proteomes" id="UP001303046"/>
    </source>
</evidence>
<name>A0ABR1ESK8_NECAM</name>
<protein>
    <submittedName>
        <fullName evidence="2">Uncharacterized protein</fullName>
    </submittedName>
</protein>
<dbReference type="Proteomes" id="UP001303046">
    <property type="component" value="Unassembled WGS sequence"/>
</dbReference>
<organism evidence="2 3">
    <name type="scientific">Necator americanus</name>
    <name type="common">Human hookworm</name>
    <dbReference type="NCBI Taxonomy" id="51031"/>
    <lineage>
        <taxon>Eukaryota</taxon>
        <taxon>Metazoa</taxon>
        <taxon>Ecdysozoa</taxon>
        <taxon>Nematoda</taxon>
        <taxon>Chromadorea</taxon>
        <taxon>Rhabditida</taxon>
        <taxon>Rhabditina</taxon>
        <taxon>Rhabditomorpha</taxon>
        <taxon>Strongyloidea</taxon>
        <taxon>Ancylostomatidae</taxon>
        <taxon>Bunostominae</taxon>
        <taxon>Necator</taxon>
    </lineage>
</organism>
<gene>
    <name evidence="2" type="primary">Necator_chrX.g25674</name>
    <name evidence="2" type="ORF">RB195_025508</name>
</gene>
<accession>A0ABR1ESK8</accession>
<reference evidence="2 3" key="1">
    <citation type="submission" date="2023-08" db="EMBL/GenBank/DDBJ databases">
        <title>A Necator americanus chromosomal reference genome.</title>
        <authorList>
            <person name="Ilik V."/>
            <person name="Petrzelkova K.J."/>
            <person name="Pardy F."/>
            <person name="Fuh T."/>
            <person name="Niatou-Singa F.S."/>
            <person name="Gouil Q."/>
            <person name="Baker L."/>
            <person name="Ritchie M.E."/>
            <person name="Jex A.R."/>
            <person name="Gazzola D."/>
            <person name="Li H."/>
            <person name="Toshio Fujiwara R."/>
            <person name="Zhan B."/>
            <person name="Aroian R.V."/>
            <person name="Pafco B."/>
            <person name="Schwarz E.M."/>
        </authorList>
    </citation>
    <scope>NUCLEOTIDE SEQUENCE [LARGE SCALE GENOMIC DNA]</scope>
    <source>
        <strain evidence="2 3">Aroian</strain>
        <tissue evidence="2">Whole animal</tissue>
    </source>
</reference>
<evidence type="ECO:0000256" key="1">
    <source>
        <dbReference type="SAM" id="Phobius"/>
    </source>
</evidence>
<keyword evidence="1" id="KW-0472">Membrane</keyword>
<sequence>MYIFFVVEANFIFFAFTVMFLIAAYVALFTSLICECHIKIDIVRVYFPVSLSCEGSNKYSYLGLTSKGALAAEQMLTMGDIRAYFSLFG</sequence>
<proteinExistence type="predicted"/>
<keyword evidence="1" id="KW-1133">Transmembrane helix</keyword>
<comment type="caution">
    <text evidence="2">The sequence shown here is derived from an EMBL/GenBank/DDBJ whole genome shotgun (WGS) entry which is preliminary data.</text>
</comment>
<dbReference type="EMBL" id="JAVFWL010000006">
    <property type="protein sequence ID" value="KAK6765634.1"/>
    <property type="molecule type" value="Genomic_DNA"/>
</dbReference>
<keyword evidence="1" id="KW-0812">Transmembrane</keyword>
<keyword evidence="3" id="KW-1185">Reference proteome</keyword>